<evidence type="ECO:0000313" key="1">
    <source>
        <dbReference type="EMBL" id="CAK6973050.1"/>
    </source>
</evidence>
<accession>A0AAV1PNR6</accession>
<name>A0AAV1PNR6_SCOSC</name>
<sequence length="304" mass="34296">MEEELHQEITEEEWLSQLWGRKVTLEGLQMFVQVIRPKTEKLVQTLLPSLQSKLLTIVGGIQLPPDSAGDAKLAELLELEHITAPVIPEVVNITLKFFLEELEMEEKIKAASTEVGRLLTGTAAPFLSQYGDISRYLLLGVCTTAGRYMVRAIFKEMELHSKTFKQIDNERAFCLREGVISAIQDMDPEVQTPASSQSSSEWLKEGLLEERGASPEVSATNVFVVVASAESLNAAPLEKRETSPEVALRESLQNEHLEEMVASPEFKVLQEEVEAENVIVKKKKKKERMRAFFRGIWRKMSCCF</sequence>
<gene>
    <name evidence="1" type="ORF">FSCOSCO3_A037579</name>
</gene>
<evidence type="ECO:0000313" key="2">
    <source>
        <dbReference type="Proteomes" id="UP001314229"/>
    </source>
</evidence>
<proteinExistence type="predicted"/>
<keyword evidence="2" id="KW-1185">Reference proteome</keyword>
<organism evidence="1 2">
    <name type="scientific">Scomber scombrus</name>
    <name type="common">Atlantic mackerel</name>
    <name type="synonym">Scomber vernalis</name>
    <dbReference type="NCBI Taxonomy" id="13677"/>
    <lineage>
        <taxon>Eukaryota</taxon>
        <taxon>Metazoa</taxon>
        <taxon>Chordata</taxon>
        <taxon>Craniata</taxon>
        <taxon>Vertebrata</taxon>
        <taxon>Euteleostomi</taxon>
        <taxon>Actinopterygii</taxon>
        <taxon>Neopterygii</taxon>
        <taxon>Teleostei</taxon>
        <taxon>Neoteleostei</taxon>
        <taxon>Acanthomorphata</taxon>
        <taxon>Pelagiaria</taxon>
        <taxon>Scombriformes</taxon>
        <taxon>Scombridae</taxon>
        <taxon>Scomber</taxon>
    </lineage>
</organism>
<protein>
    <submittedName>
        <fullName evidence="1">Uncharacterized protein LOC121902098</fullName>
    </submittedName>
</protein>
<reference evidence="1 2" key="1">
    <citation type="submission" date="2024-01" db="EMBL/GenBank/DDBJ databases">
        <authorList>
            <person name="Alioto T."/>
            <person name="Alioto T."/>
            <person name="Gomez Garrido J."/>
        </authorList>
    </citation>
    <scope>NUCLEOTIDE SEQUENCE [LARGE SCALE GENOMIC DNA]</scope>
</reference>
<dbReference type="EMBL" id="CAWUFR010000220">
    <property type="protein sequence ID" value="CAK6973050.1"/>
    <property type="molecule type" value="Genomic_DNA"/>
</dbReference>
<comment type="caution">
    <text evidence="1">The sequence shown here is derived from an EMBL/GenBank/DDBJ whole genome shotgun (WGS) entry which is preliminary data.</text>
</comment>
<dbReference type="AlphaFoldDB" id="A0AAV1PNR6"/>
<dbReference type="Proteomes" id="UP001314229">
    <property type="component" value="Unassembled WGS sequence"/>
</dbReference>